<name>A0A2Z2PVL7_AGRTU</name>
<dbReference type="AlphaFoldDB" id="A0A2Z2PVL7"/>
<sequence length="97" mass="11141">MFIIDKWPSVVQFSSTDSLFCASERREFTLIKRTSFVLKHRTGSEMASALPTPSIKFVRSGRNLAHAVRLQIPRQDGLWSIFRSQQAVQTRASQFRP</sequence>
<geneLocation type="plasmid" evidence="1">
    <name>pTi_CFBP2407</name>
</geneLocation>
<accession>A0A2Z2PVL7</accession>
<keyword evidence="1" id="KW-0614">Plasmid</keyword>
<dbReference type="EMBL" id="KY000060">
    <property type="protein sequence ID" value="ASK46967.1"/>
    <property type="molecule type" value="Genomic_DNA"/>
</dbReference>
<organism evidence="1">
    <name type="scientific">Agrobacterium tumefaciens</name>
    <dbReference type="NCBI Taxonomy" id="358"/>
    <lineage>
        <taxon>Bacteria</taxon>
        <taxon>Pseudomonadati</taxon>
        <taxon>Pseudomonadota</taxon>
        <taxon>Alphaproteobacteria</taxon>
        <taxon>Hyphomicrobiales</taxon>
        <taxon>Rhizobiaceae</taxon>
        <taxon>Rhizobium/Agrobacterium group</taxon>
        <taxon>Agrobacterium</taxon>
        <taxon>Agrobacterium tumefaciens complex</taxon>
    </lineage>
</organism>
<reference evidence="1" key="1">
    <citation type="submission" date="2016-10" db="EMBL/GenBank/DDBJ databases">
        <title>Agrobacterium Ti plasmids: Classification based on T-DNA and Vir regions organization.</title>
        <authorList>
            <person name="Nabi N."/>
            <person name="Vial L."/>
            <person name="Ben Hafsa A."/>
            <person name="Chapulliot D."/>
            <person name="Berard A."/>
            <person name="Chauveau A."/>
            <person name="Le Paslier M.-C."/>
            <person name="Harzallah Skhiri F."/>
            <person name="Brunel D."/>
            <person name="Nesme X."/>
            <person name="Chaouachi M."/>
        </authorList>
    </citation>
    <scope>NUCLEOTIDE SEQUENCE</scope>
    <source>
        <strain evidence="1">CFBP2407</strain>
        <plasmid evidence="1">pTi_CFBP2407</plasmid>
    </source>
</reference>
<proteinExistence type="predicted"/>
<evidence type="ECO:0000313" key="1">
    <source>
        <dbReference type="EMBL" id="ASK46967.1"/>
    </source>
</evidence>
<protein>
    <submittedName>
        <fullName evidence="1">Uncharacterized protein</fullName>
    </submittedName>
</protein>